<dbReference type="AlphaFoldDB" id="A0A7E4VFL3"/>
<name>A0A7E4VFL3_PANRE</name>
<proteinExistence type="predicted"/>
<protein>
    <submittedName>
        <fullName evidence="2">SnoaL-like domain-containing protein</fullName>
    </submittedName>
</protein>
<evidence type="ECO:0000313" key="1">
    <source>
        <dbReference type="Proteomes" id="UP000492821"/>
    </source>
</evidence>
<dbReference type="Proteomes" id="UP000492821">
    <property type="component" value="Unassembled WGS sequence"/>
</dbReference>
<evidence type="ECO:0000313" key="2">
    <source>
        <dbReference type="WBParaSite" id="Pan_g20281.t1"/>
    </source>
</evidence>
<reference evidence="2" key="2">
    <citation type="submission" date="2020-10" db="UniProtKB">
        <authorList>
            <consortium name="WormBaseParasite"/>
        </authorList>
    </citation>
    <scope>IDENTIFICATION</scope>
</reference>
<accession>A0A7E4VFL3</accession>
<sequence>MSNAENTPMVLPTSPDTINAIFQGAKFNDYHQFSKFFGAYQERTHTVYKVDGSELLKDANNPDLVKKYKYDYVVFECQHGPIRRRVISVFINALCYPDVWCANAMGLQMEIVRMEHCQFALSVLIGDTIVVELRRRTRASQRMHNP</sequence>
<dbReference type="WBParaSite" id="Pan_g20281.t1">
    <property type="protein sequence ID" value="Pan_g20281.t1"/>
    <property type="gene ID" value="Pan_g20281"/>
</dbReference>
<keyword evidence="1" id="KW-1185">Reference proteome</keyword>
<organism evidence="1 2">
    <name type="scientific">Panagrellus redivivus</name>
    <name type="common">Microworm</name>
    <dbReference type="NCBI Taxonomy" id="6233"/>
    <lineage>
        <taxon>Eukaryota</taxon>
        <taxon>Metazoa</taxon>
        <taxon>Ecdysozoa</taxon>
        <taxon>Nematoda</taxon>
        <taxon>Chromadorea</taxon>
        <taxon>Rhabditida</taxon>
        <taxon>Tylenchina</taxon>
        <taxon>Panagrolaimomorpha</taxon>
        <taxon>Panagrolaimoidea</taxon>
        <taxon>Panagrolaimidae</taxon>
        <taxon>Panagrellus</taxon>
    </lineage>
</organism>
<reference evidence="1" key="1">
    <citation type="journal article" date="2013" name="Genetics">
        <title>The draft genome and transcriptome of Panagrellus redivivus are shaped by the harsh demands of a free-living lifestyle.</title>
        <authorList>
            <person name="Srinivasan J."/>
            <person name="Dillman A.R."/>
            <person name="Macchietto M.G."/>
            <person name="Heikkinen L."/>
            <person name="Lakso M."/>
            <person name="Fracchia K.M."/>
            <person name="Antoshechkin I."/>
            <person name="Mortazavi A."/>
            <person name="Wong G."/>
            <person name="Sternberg P.W."/>
        </authorList>
    </citation>
    <scope>NUCLEOTIDE SEQUENCE [LARGE SCALE GENOMIC DNA]</scope>
    <source>
        <strain evidence="1">MT8872</strain>
    </source>
</reference>